<dbReference type="InterPro" id="IPR013783">
    <property type="entry name" value="Ig-like_fold"/>
</dbReference>
<gene>
    <name evidence="3" type="ORF">GCM10023213_33110</name>
</gene>
<dbReference type="InterPro" id="IPR036179">
    <property type="entry name" value="Ig-like_dom_sf"/>
</dbReference>
<feature type="domain" description="Ig-like" evidence="2">
    <location>
        <begin position="620"/>
        <end position="699"/>
    </location>
</feature>
<dbReference type="SMART" id="SM00408">
    <property type="entry name" value="IGc2"/>
    <property type="match status" value="2"/>
</dbReference>
<dbReference type="Gene3D" id="2.60.40.10">
    <property type="entry name" value="Immunoglobulins"/>
    <property type="match status" value="5"/>
</dbReference>
<dbReference type="InterPro" id="IPR007110">
    <property type="entry name" value="Ig-like_dom"/>
</dbReference>
<dbReference type="CDD" id="cd00096">
    <property type="entry name" value="Ig"/>
    <property type="match status" value="1"/>
</dbReference>
<keyword evidence="1" id="KW-0393">Immunoglobulin domain</keyword>
<dbReference type="InterPro" id="IPR003598">
    <property type="entry name" value="Ig_sub2"/>
</dbReference>
<reference evidence="4" key="1">
    <citation type="journal article" date="2019" name="Int. J. Syst. Evol. Microbiol.">
        <title>The Global Catalogue of Microorganisms (GCM) 10K type strain sequencing project: providing services to taxonomists for standard genome sequencing and annotation.</title>
        <authorList>
            <consortium name="The Broad Institute Genomics Platform"/>
            <consortium name="The Broad Institute Genome Sequencing Center for Infectious Disease"/>
            <person name="Wu L."/>
            <person name="Ma J."/>
        </authorList>
    </citation>
    <scope>NUCLEOTIDE SEQUENCE [LARGE SCALE GENOMIC DNA]</scope>
    <source>
        <strain evidence="4">JCM 18053</strain>
    </source>
</reference>
<evidence type="ECO:0000313" key="3">
    <source>
        <dbReference type="EMBL" id="GAA5143978.1"/>
    </source>
</evidence>
<keyword evidence="4" id="KW-1185">Reference proteome</keyword>
<evidence type="ECO:0000313" key="4">
    <source>
        <dbReference type="Proteomes" id="UP001499852"/>
    </source>
</evidence>
<dbReference type="InterPro" id="IPR003599">
    <property type="entry name" value="Ig_sub"/>
</dbReference>
<dbReference type="Proteomes" id="UP001499852">
    <property type="component" value="Unassembled WGS sequence"/>
</dbReference>
<dbReference type="SUPFAM" id="SSF48726">
    <property type="entry name" value="Immunoglobulin"/>
    <property type="match status" value="5"/>
</dbReference>
<evidence type="ECO:0000256" key="1">
    <source>
        <dbReference type="ARBA" id="ARBA00023319"/>
    </source>
</evidence>
<sequence length="1172" mass="125420">MALGVTVGNALAAEAPRLVVSQVGLHFICTADGQPDMYSWRMPKMETGPEAASGDFGIPFIADANLDASAVGNEPIVTGGRTALKVSSLPNSTRIAHIHPPAFQGSSARLVNLDQIHWRNASDPDAAPFMMKDRFYSNYPPLQNPDQAGRYFTTAVASAPTQANYARYFRNHPGYDPANWNWTLDYDTPLEVHQKRIQARLHLEIVHPPLADPDAPMNFTLVIPAAALASIVVNDRHIFSKSQDVVYKLNRSHFRNAGNAETAGVASARMQTLNRFAGPLANTPGDVGYTTNPALKTVLDFDLHSNFFTVDRQDMLTFGSGHIPIEIYNTHDWPAGNPEMAQNINVILPSGQAPSPTLVTAGSFGINYIQPLGHDMVLYQHPAIQAPRWWSFNRSGPLGLVGPGGELVTSPPTVGRLHVAVPDMVSGTGISAVDARSNTQRVPGVKALFYGRSSFLYPDVKELPLEVLTSEPTARIAYDWSYNRPLHYGSDTLRLVQLNPPFVAEAQVSPSRYTPMDNYGNPGVNLPPSFADELPIVTSQPTLKVPLQIPGTLRLVVAASTTSTLSYQWRHNGEPIPGATDSNLHAPIETAADAGRYDVKITNAKGSVISDPFEVVFPDPLILGQPQAATVQVGGKVTLSVEAMGTGLRYQWRRNGLAINKATGSTFTIAKAALADGGNYDVLITGTHGTLLSSKALLTVQPPLAILQHPVGGMVRPAQTLQLWVLAVGQPPLSYQWKRNGEIIEGPAGLDSLLLAEAGEPGSTDRYEVVVSDATGSRTSNRAEVRTVGLPPVVSLLRGSTYAEVGAEVTFSVGVEGDPSGVTYQWRRNGVNLPKTNFPDLVLKPVKKTDDGIYDCVVSNAYGNAISDTVYLTTGQSIAFTLLPGDVNVAPGTPVSFTALAGDFVYASGGPAQSPQTLNGQPSQTPNTTLAGAEDDISYQWSFNGKPLAGAIYATLEIPSALPANAGTYTITATRGKDKISASARLNLQQHGVLVYKLSGTTTTQDADQATRGALTGYLLAESSSSAPAGVLVLVTKDGKYTRFQAHELPGLRVNESGPGAGGQMVISNVEDAEEGSRRAVLWLQGAQSIVTLDAVNQVAAARTLSGTANQIEVYWADNGYRTSIENLSLKGVLDVPATTASRVRRDELEQALETLKIELQRQGMVEIVEER</sequence>
<evidence type="ECO:0000259" key="2">
    <source>
        <dbReference type="PROSITE" id="PS50835"/>
    </source>
</evidence>
<dbReference type="PROSITE" id="PS50835">
    <property type="entry name" value="IG_LIKE"/>
    <property type="match status" value="2"/>
</dbReference>
<dbReference type="PANTHER" id="PTHR10075">
    <property type="entry name" value="BASIGIN RELATED"/>
    <property type="match status" value="1"/>
</dbReference>
<dbReference type="PANTHER" id="PTHR10075:SF14">
    <property type="entry name" value="CELL ADHESION MOLECULE DSCAM2-RELATED"/>
    <property type="match status" value="1"/>
</dbReference>
<protein>
    <recommendedName>
        <fullName evidence="2">Ig-like domain-containing protein</fullName>
    </recommendedName>
</protein>
<name>A0ABP9PBI8_9BACT</name>
<feature type="domain" description="Ig-like" evidence="2">
    <location>
        <begin position="791"/>
        <end position="873"/>
    </location>
</feature>
<dbReference type="EMBL" id="BAABIA010000006">
    <property type="protein sequence ID" value="GAA5143978.1"/>
    <property type="molecule type" value="Genomic_DNA"/>
</dbReference>
<dbReference type="SMART" id="SM00409">
    <property type="entry name" value="IG"/>
    <property type="match status" value="3"/>
</dbReference>
<proteinExistence type="predicted"/>
<accession>A0ABP9PBI8</accession>
<comment type="caution">
    <text evidence="3">The sequence shown here is derived from an EMBL/GenBank/DDBJ whole genome shotgun (WGS) entry which is preliminary data.</text>
</comment>
<organism evidence="3 4">
    <name type="scientific">Prosthecobacter algae</name>
    <dbReference type="NCBI Taxonomy" id="1144682"/>
    <lineage>
        <taxon>Bacteria</taxon>
        <taxon>Pseudomonadati</taxon>
        <taxon>Verrucomicrobiota</taxon>
        <taxon>Verrucomicrobiia</taxon>
        <taxon>Verrucomicrobiales</taxon>
        <taxon>Verrucomicrobiaceae</taxon>
        <taxon>Prosthecobacter</taxon>
    </lineage>
</organism>
<dbReference type="RefSeq" id="WP_345737499.1">
    <property type="nucleotide sequence ID" value="NZ_BAABIA010000006.1"/>
</dbReference>
<dbReference type="Pfam" id="PF13927">
    <property type="entry name" value="Ig_3"/>
    <property type="match status" value="1"/>
</dbReference>